<dbReference type="Pfam" id="PF09537">
    <property type="entry name" value="DUF2383"/>
    <property type="match status" value="1"/>
</dbReference>
<protein>
    <recommendedName>
        <fullName evidence="1">DUF2383 domain-containing protein</fullName>
    </recommendedName>
</protein>
<dbReference type="SUPFAM" id="SSF47240">
    <property type="entry name" value="Ferritin-like"/>
    <property type="match status" value="1"/>
</dbReference>
<accession>A0A0F9YN67</accession>
<feature type="domain" description="DUF2383" evidence="1">
    <location>
        <begin position="8"/>
        <end position="117"/>
    </location>
</feature>
<name>A0A0F9YN67_9ZZZZ</name>
<dbReference type="PIRSF" id="PIRSF029477">
    <property type="entry name" value="UCP029477"/>
    <property type="match status" value="1"/>
</dbReference>
<dbReference type="Gene3D" id="1.20.1260.10">
    <property type="match status" value="1"/>
</dbReference>
<dbReference type="EMBL" id="LAZR01000017">
    <property type="protein sequence ID" value="KKO06089.1"/>
    <property type="molecule type" value="Genomic_DNA"/>
</dbReference>
<dbReference type="InterPro" id="IPR019052">
    <property type="entry name" value="DUF2383"/>
</dbReference>
<dbReference type="AlphaFoldDB" id="A0A0F9YN67"/>
<evidence type="ECO:0000313" key="2">
    <source>
        <dbReference type="EMBL" id="KKO06089.1"/>
    </source>
</evidence>
<dbReference type="InterPro" id="IPR012347">
    <property type="entry name" value="Ferritin-like"/>
</dbReference>
<proteinExistence type="predicted"/>
<comment type="caution">
    <text evidence="2">The sequence shown here is derived from an EMBL/GenBank/DDBJ whole genome shotgun (WGS) entry which is preliminary data.</text>
</comment>
<dbReference type="InterPro" id="IPR016920">
    <property type="entry name" value="UCP029477"/>
</dbReference>
<dbReference type="InterPro" id="IPR011971">
    <property type="entry name" value="CHP02284"/>
</dbReference>
<organism evidence="2">
    <name type="scientific">marine sediment metagenome</name>
    <dbReference type="NCBI Taxonomy" id="412755"/>
    <lineage>
        <taxon>unclassified sequences</taxon>
        <taxon>metagenomes</taxon>
        <taxon>ecological metagenomes</taxon>
    </lineage>
</organism>
<sequence length="149" mass="16765">MGTYTEEVGNKLNELLEKTYDAEKGFKKAAENTEHAQLKAFFENKSKQRYDFGHELKAEIKSFGQEIDKGDSVAGKAHRAWMDVKALFSLDSAEAMLEEAIRGEKSAIEEYEEVLEDTSLPSTTAAILRSQKEAIQNGLSNIKMLEDIR</sequence>
<dbReference type="NCBIfam" id="TIGR02284">
    <property type="entry name" value="PA2169 family four-helix-bundle protein"/>
    <property type="match status" value="1"/>
</dbReference>
<gene>
    <name evidence="2" type="ORF">LCGC14_0071020</name>
</gene>
<dbReference type="InterPro" id="IPR009078">
    <property type="entry name" value="Ferritin-like_SF"/>
</dbReference>
<evidence type="ECO:0000259" key="1">
    <source>
        <dbReference type="Pfam" id="PF09537"/>
    </source>
</evidence>
<reference evidence="2" key="1">
    <citation type="journal article" date="2015" name="Nature">
        <title>Complex archaea that bridge the gap between prokaryotes and eukaryotes.</title>
        <authorList>
            <person name="Spang A."/>
            <person name="Saw J.H."/>
            <person name="Jorgensen S.L."/>
            <person name="Zaremba-Niedzwiedzka K."/>
            <person name="Martijn J."/>
            <person name="Lind A.E."/>
            <person name="van Eijk R."/>
            <person name="Schleper C."/>
            <person name="Guy L."/>
            <person name="Ettema T.J."/>
        </authorList>
    </citation>
    <scope>NUCLEOTIDE SEQUENCE</scope>
</reference>